<comment type="similarity">
    <text evidence="7">Belongs to the DHHC palmitoyltransferase family.</text>
</comment>
<dbReference type="InterPro" id="IPR001594">
    <property type="entry name" value="Palmitoyltrfase_DHHC"/>
</dbReference>
<name>A0A210PEK2_MIZYE</name>
<keyword evidence="6 7" id="KW-0012">Acyltransferase</keyword>
<dbReference type="AlphaFoldDB" id="A0A210PEK2"/>
<gene>
    <name evidence="9" type="ORF">KP79_PYT08675</name>
</gene>
<protein>
    <recommendedName>
        <fullName evidence="7">Palmitoyltransferase</fullName>
        <ecNumber evidence="7">2.3.1.225</ecNumber>
    </recommendedName>
</protein>
<comment type="catalytic activity">
    <reaction evidence="7">
        <text>L-cysteinyl-[protein] + hexadecanoyl-CoA = S-hexadecanoyl-L-cysteinyl-[protein] + CoA</text>
        <dbReference type="Rhea" id="RHEA:36683"/>
        <dbReference type="Rhea" id="RHEA-COMP:10131"/>
        <dbReference type="Rhea" id="RHEA-COMP:11032"/>
        <dbReference type="ChEBI" id="CHEBI:29950"/>
        <dbReference type="ChEBI" id="CHEBI:57287"/>
        <dbReference type="ChEBI" id="CHEBI:57379"/>
        <dbReference type="ChEBI" id="CHEBI:74151"/>
        <dbReference type="EC" id="2.3.1.225"/>
    </reaction>
</comment>
<evidence type="ECO:0000256" key="7">
    <source>
        <dbReference type="RuleBase" id="RU079119"/>
    </source>
</evidence>
<keyword evidence="10" id="KW-1185">Reference proteome</keyword>
<comment type="subcellular location">
    <subcellularLocation>
        <location evidence="1">Membrane</location>
        <topology evidence="1">Multi-pass membrane protein</topology>
    </subcellularLocation>
</comment>
<dbReference type="PANTHER" id="PTHR12246">
    <property type="entry name" value="PALMITOYLTRANSFERASE ZDHHC16"/>
    <property type="match status" value="1"/>
</dbReference>
<dbReference type="OrthoDB" id="331948at2759"/>
<proteinExistence type="inferred from homology"/>
<reference evidence="9 10" key="1">
    <citation type="journal article" date="2017" name="Nat. Ecol. Evol.">
        <title>Scallop genome provides insights into evolution of bilaterian karyotype and development.</title>
        <authorList>
            <person name="Wang S."/>
            <person name="Zhang J."/>
            <person name="Jiao W."/>
            <person name="Li J."/>
            <person name="Xun X."/>
            <person name="Sun Y."/>
            <person name="Guo X."/>
            <person name="Huan P."/>
            <person name="Dong B."/>
            <person name="Zhang L."/>
            <person name="Hu X."/>
            <person name="Sun X."/>
            <person name="Wang J."/>
            <person name="Zhao C."/>
            <person name="Wang Y."/>
            <person name="Wang D."/>
            <person name="Huang X."/>
            <person name="Wang R."/>
            <person name="Lv J."/>
            <person name="Li Y."/>
            <person name="Zhang Z."/>
            <person name="Liu B."/>
            <person name="Lu W."/>
            <person name="Hui Y."/>
            <person name="Liang J."/>
            <person name="Zhou Z."/>
            <person name="Hou R."/>
            <person name="Li X."/>
            <person name="Liu Y."/>
            <person name="Li H."/>
            <person name="Ning X."/>
            <person name="Lin Y."/>
            <person name="Zhao L."/>
            <person name="Xing Q."/>
            <person name="Dou J."/>
            <person name="Li Y."/>
            <person name="Mao J."/>
            <person name="Guo H."/>
            <person name="Dou H."/>
            <person name="Li T."/>
            <person name="Mu C."/>
            <person name="Jiang W."/>
            <person name="Fu Q."/>
            <person name="Fu X."/>
            <person name="Miao Y."/>
            <person name="Liu J."/>
            <person name="Yu Q."/>
            <person name="Li R."/>
            <person name="Liao H."/>
            <person name="Li X."/>
            <person name="Kong Y."/>
            <person name="Jiang Z."/>
            <person name="Chourrout D."/>
            <person name="Li R."/>
            <person name="Bao Z."/>
        </authorList>
    </citation>
    <scope>NUCLEOTIDE SEQUENCE [LARGE SCALE GENOMIC DNA]</scope>
    <source>
        <strain evidence="9 10">PY_sf001</strain>
    </source>
</reference>
<evidence type="ECO:0000256" key="1">
    <source>
        <dbReference type="ARBA" id="ARBA00004141"/>
    </source>
</evidence>
<feature type="transmembrane region" description="Helical" evidence="7">
    <location>
        <begin position="58"/>
        <end position="81"/>
    </location>
</feature>
<feature type="domain" description="Palmitoyltransferase DHHC" evidence="8">
    <location>
        <begin position="132"/>
        <end position="259"/>
    </location>
</feature>
<dbReference type="GO" id="GO:0016020">
    <property type="term" value="C:membrane"/>
    <property type="evidence" value="ECO:0007669"/>
    <property type="project" value="UniProtKB-SubCell"/>
</dbReference>
<dbReference type="Pfam" id="PF01529">
    <property type="entry name" value="DHHC"/>
    <property type="match status" value="1"/>
</dbReference>
<sequence>MSENMEDDTAILIGTPMALKGMEFPKPKPPSSDYSSNIMIKRLPFLGRVHFVNDTMGILTLAFTALYWVYGTCVGLFIILVPRYHDGQVSVLFIIGYSIISVNCIVALFRCATTNPGRVPLLEDLSGINTTDWYFCDKCQRKRPHRAHHCRRCQQCVLRMDHHCPWINNCVGEENHFLFLQLLLYSMLLSGSAFVLCQLHFWYFPPCITCDKEGFFIRNSIWFCYLLTAMGVGMGAFMAANLMGQHFNLIMDRTTLENMGPMPPLSEIQMRPEIVAYREVCGKGSCVNWLNVFRRRRLREFQSFSHV</sequence>
<evidence type="ECO:0000259" key="8">
    <source>
        <dbReference type="Pfam" id="PF01529"/>
    </source>
</evidence>
<keyword evidence="4 7" id="KW-1133">Transmembrane helix</keyword>
<dbReference type="InterPro" id="IPR039859">
    <property type="entry name" value="PFA4/ZDH16/20/ERF2-like"/>
</dbReference>
<evidence type="ECO:0000256" key="2">
    <source>
        <dbReference type="ARBA" id="ARBA00022679"/>
    </source>
</evidence>
<dbReference type="Proteomes" id="UP000242188">
    <property type="component" value="Unassembled WGS sequence"/>
</dbReference>
<keyword evidence="5 7" id="KW-0472">Membrane</keyword>
<feature type="transmembrane region" description="Helical" evidence="7">
    <location>
        <begin position="220"/>
        <end position="243"/>
    </location>
</feature>
<keyword evidence="3 7" id="KW-0812">Transmembrane</keyword>
<accession>A0A210PEK2</accession>
<keyword evidence="2 7" id="KW-0808">Transferase</keyword>
<evidence type="ECO:0000313" key="10">
    <source>
        <dbReference type="Proteomes" id="UP000242188"/>
    </source>
</evidence>
<dbReference type="PROSITE" id="PS50216">
    <property type="entry name" value="DHHC"/>
    <property type="match status" value="1"/>
</dbReference>
<organism evidence="9 10">
    <name type="scientific">Mizuhopecten yessoensis</name>
    <name type="common">Japanese scallop</name>
    <name type="synonym">Patinopecten yessoensis</name>
    <dbReference type="NCBI Taxonomy" id="6573"/>
    <lineage>
        <taxon>Eukaryota</taxon>
        <taxon>Metazoa</taxon>
        <taxon>Spiralia</taxon>
        <taxon>Lophotrochozoa</taxon>
        <taxon>Mollusca</taxon>
        <taxon>Bivalvia</taxon>
        <taxon>Autobranchia</taxon>
        <taxon>Pteriomorphia</taxon>
        <taxon>Pectinida</taxon>
        <taxon>Pectinoidea</taxon>
        <taxon>Pectinidae</taxon>
        <taxon>Mizuhopecten</taxon>
    </lineage>
</organism>
<feature type="transmembrane region" description="Helical" evidence="7">
    <location>
        <begin position="182"/>
        <end position="204"/>
    </location>
</feature>
<feature type="transmembrane region" description="Helical" evidence="7">
    <location>
        <begin position="87"/>
        <end position="109"/>
    </location>
</feature>
<evidence type="ECO:0000256" key="5">
    <source>
        <dbReference type="ARBA" id="ARBA00023136"/>
    </source>
</evidence>
<evidence type="ECO:0000256" key="3">
    <source>
        <dbReference type="ARBA" id="ARBA00022692"/>
    </source>
</evidence>
<comment type="domain">
    <text evidence="7">The DHHC domain is required for palmitoyltransferase activity.</text>
</comment>
<evidence type="ECO:0000256" key="4">
    <source>
        <dbReference type="ARBA" id="ARBA00022989"/>
    </source>
</evidence>
<dbReference type="EMBL" id="NEDP02076747">
    <property type="protein sequence ID" value="OWF34918.1"/>
    <property type="molecule type" value="Genomic_DNA"/>
</dbReference>
<dbReference type="EC" id="2.3.1.225" evidence="7"/>
<dbReference type="GO" id="GO:0019706">
    <property type="term" value="F:protein-cysteine S-palmitoyltransferase activity"/>
    <property type="evidence" value="ECO:0007669"/>
    <property type="project" value="UniProtKB-EC"/>
</dbReference>
<comment type="caution">
    <text evidence="9">The sequence shown here is derived from an EMBL/GenBank/DDBJ whole genome shotgun (WGS) entry which is preliminary data.</text>
</comment>
<evidence type="ECO:0000256" key="6">
    <source>
        <dbReference type="ARBA" id="ARBA00023315"/>
    </source>
</evidence>
<dbReference type="STRING" id="6573.A0A210PEK2"/>
<evidence type="ECO:0000313" key="9">
    <source>
        <dbReference type="EMBL" id="OWF34918.1"/>
    </source>
</evidence>